<gene>
    <name evidence="1" type="ORF">CCR82_06485</name>
</gene>
<protein>
    <submittedName>
        <fullName evidence="1">SAM-dependent methyltransferase</fullName>
    </submittedName>
</protein>
<reference evidence="1" key="1">
    <citation type="submission" date="2017-05" db="EMBL/GenBank/DDBJ databases">
        <authorList>
            <person name="Imhoff J.F."/>
            <person name="Rahn T."/>
            <person name="Kuenzel S."/>
            <person name="Neulinger S.C."/>
        </authorList>
    </citation>
    <scope>NUCLEOTIDE SEQUENCE</scope>
    <source>
        <strain evidence="1">DSM 4395</strain>
    </source>
</reference>
<evidence type="ECO:0000313" key="1">
    <source>
        <dbReference type="EMBL" id="MBK5930180.1"/>
    </source>
</evidence>
<dbReference type="InterPro" id="IPR029063">
    <property type="entry name" value="SAM-dependent_MTases_sf"/>
</dbReference>
<dbReference type="PANTHER" id="PTHR37211">
    <property type="entry name" value="EXPRESSED PROTEIN"/>
    <property type="match status" value="1"/>
</dbReference>
<organism evidence="1 2">
    <name type="scientific">Halochromatium salexigens</name>
    <name type="common">Chromatium salexigens</name>
    <dbReference type="NCBI Taxonomy" id="49447"/>
    <lineage>
        <taxon>Bacteria</taxon>
        <taxon>Pseudomonadati</taxon>
        <taxon>Pseudomonadota</taxon>
        <taxon>Gammaproteobacteria</taxon>
        <taxon>Chromatiales</taxon>
        <taxon>Chromatiaceae</taxon>
        <taxon>Halochromatium</taxon>
    </lineage>
</organism>
<dbReference type="Gene3D" id="3.40.50.150">
    <property type="entry name" value="Vaccinia Virus protein VP39"/>
    <property type="match status" value="1"/>
</dbReference>
<keyword evidence="2" id="KW-1185">Reference proteome</keyword>
<dbReference type="Proteomes" id="UP001296967">
    <property type="component" value="Unassembled WGS sequence"/>
</dbReference>
<sequence>MRPSTGSNTPASTCQADQADRHALYERAVQCPQAEVDFIQQTFHALRGRPARLLAEDFCGTAAVCCEWVNRDANHRAVGIDNDPAVLQWTREERLPALSPEQRARLRLIEADVLDLGPEPAAKVRCEPVDLVLAMNFSWWLITERAALRRYFQRVRERLVADGLFILDSYGGYDAHRVITEEREIEDDAGPPFTYAWDQTDYDPISGLMQCAIHFAFPDGSRLDQAFSYRWRLWTLPELRELLIEAGFRPPRIYWQGWDEHGEPDGLFKPVTRAEPDAGWICYLSAEP</sequence>
<reference evidence="1" key="2">
    <citation type="journal article" date="2020" name="Microorganisms">
        <title>Osmotic Adaptation and Compatible Solute Biosynthesis of Phototrophic Bacteria as Revealed from Genome Analyses.</title>
        <authorList>
            <person name="Imhoff J.F."/>
            <person name="Rahn T."/>
            <person name="Kunzel S."/>
            <person name="Keller A."/>
            <person name="Neulinger S.C."/>
        </authorList>
    </citation>
    <scope>NUCLEOTIDE SEQUENCE</scope>
    <source>
        <strain evidence="1">DSM 4395</strain>
    </source>
</reference>
<accession>A0AAJ0XFY2</accession>
<keyword evidence="1" id="KW-0489">Methyltransferase</keyword>
<dbReference type="Gene3D" id="2.20.25.110">
    <property type="entry name" value="S-adenosyl-L-methionine-dependent methyltransferases"/>
    <property type="match status" value="1"/>
</dbReference>
<name>A0AAJ0XFY2_HALSE</name>
<dbReference type="SUPFAM" id="SSF53335">
    <property type="entry name" value="S-adenosyl-L-methionine-dependent methyltransferases"/>
    <property type="match status" value="1"/>
</dbReference>
<dbReference type="AlphaFoldDB" id="A0AAJ0XFY2"/>
<dbReference type="PANTHER" id="PTHR37211:SF1">
    <property type="entry name" value="EXPRESSED PROTEIN"/>
    <property type="match status" value="1"/>
</dbReference>
<evidence type="ECO:0000313" key="2">
    <source>
        <dbReference type="Proteomes" id="UP001296967"/>
    </source>
</evidence>
<dbReference type="EMBL" id="NHSF01000045">
    <property type="protein sequence ID" value="MBK5930180.1"/>
    <property type="molecule type" value="Genomic_DNA"/>
</dbReference>
<proteinExistence type="predicted"/>
<dbReference type="GO" id="GO:0008168">
    <property type="term" value="F:methyltransferase activity"/>
    <property type="evidence" value="ECO:0007669"/>
    <property type="project" value="UniProtKB-KW"/>
</dbReference>
<dbReference type="GO" id="GO:0032259">
    <property type="term" value="P:methylation"/>
    <property type="evidence" value="ECO:0007669"/>
    <property type="project" value="UniProtKB-KW"/>
</dbReference>
<comment type="caution">
    <text evidence="1">The sequence shown here is derived from an EMBL/GenBank/DDBJ whole genome shotgun (WGS) entry which is preliminary data.</text>
</comment>
<keyword evidence="1" id="KW-0808">Transferase</keyword>